<organism evidence="1 2">
    <name type="scientific">Apiotrichum porosum</name>
    <dbReference type="NCBI Taxonomy" id="105984"/>
    <lineage>
        <taxon>Eukaryota</taxon>
        <taxon>Fungi</taxon>
        <taxon>Dikarya</taxon>
        <taxon>Basidiomycota</taxon>
        <taxon>Agaricomycotina</taxon>
        <taxon>Tremellomycetes</taxon>
        <taxon>Trichosporonales</taxon>
        <taxon>Trichosporonaceae</taxon>
        <taxon>Apiotrichum</taxon>
    </lineage>
</organism>
<dbReference type="Proteomes" id="UP000279236">
    <property type="component" value="Unassembled WGS sequence"/>
</dbReference>
<proteinExistence type="predicted"/>
<dbReference type="GeneID" id="39584884"/>
<dbReference type="AlphaFoldDB" id="A0A427YA08"/>
<comment type="caution">
    <text evidence="1">The sequence shown here is derived from an EMBL/GenBank/DDBJ whole genome shotgun (WGS) entry which is preliminary data.</text>
</comment>
<evidence type="ECO:0000313" key="1">
    <source>
        <dbReference type="EMBL" id="RSH87824.1"/>
    </source>
</evidence>
<dbReference type="EMBL" id="RSCE01000001">
    <property type="protein sequence ID" value="RSH87824.1"/>
    <property type="molecule type" value="Genomic_DNA"/>
</dbReference>
<sequence>MVGITLDHDAYPHIFDAIIAYAAPPDLLPLRLTCKSVCDRVDGILAHHVVIRCRLSWEKPDFLTIRGPDDAPVPGFRMRPYPNKVEEGLQASEWAANEARLRQILSNARVVDFWGRFDAWPETLLSALSNVETVRLRRFAVASSTKCVLRPKNCILFAEPEDLDIHKLPFDGNLDYMKFVVNIPLGIDDADSYVASLSYINTALPEKRPKLVVVFSNVDPGAKTATESPPSQAEPPEMSEVVEGILIELGTELLERPVTIVGLAQLDPSLLGFTSEPSVTELSAKMMDRIEYWQMEEEQSTWTEEQFQLAAANVTFLTEDEYTAQLDHEQWLLETVQ</sequence>
<accession>A0A427YA08</accession>
<evidence type="ECO:0008006" key="3">
    <source>
        <dbReference type="Google" id="ProtNLM"/>
    </source>
</evidence>
<name>A0A427YA08_9TREE</name>
<dbReference type="OrthoDB" id="10681355at2759"/>
<evidence type="ECO:0000313" key="2">
    <source>
        <dbReference type="Proteomes" id="UP000279236"/>
    </source>
</evidence>
<keyword evidence="2" id="KW-1185">Reference proteome</keyword>
<dbReference type="RefSeq" id="XP_028480032.1">
    <property type="nucleotide sequence ID" value="XM_028616175.1"/>
</dbReference>
<protein>
    <recommendedName>
        <fullName evidence="3">F-box domain-containing protein</fullName>
    </recommendedName>
</protein>
<reference evidence="1 2" key="1">
    <citation type="submission" date="2018-11" db="EMBL/GenBank/DDBJ databases">
        <title>Genome sequence of Apiotrichum porosum DSM 27194.</title>
        <authorList>
            <person name="Aliyu H."/>
            <person name="Gorte O."/>
            <person name="Ochsenreither K."/>
        </authorList>
    </citation>
    <scope>NUCLEOTIDE SEQUENCE [LARGE SCALE GENOMIC DNA]</scope>
    <source>
        <strain evidence="1 2">DSM 27194</strain>
    </source>
</reference>
<gene>
    <name evidence="1" type="ORF">EHS24_000341</name>
</gene>